<protein>
    <submittedName>
        <fullName evidence="2">Uncharacterized protein</fullName>
    </submittedName>
</protein>
<gene>
    <name evidence="2" type="ORF">PIB30_019950</name>
</gene>
<evidence type="ECO:0000313" key="3">
    <source>
        <dbReference type="Proteomes" id="UP001341840"/>
    </source>
</evidence>
<dbReference type="EMBL" id="JASCZI010211511">
    <property type="protein sequence ID" value="MED6193477.1"/>
    <property type="molecule type" value="Genomic_DNA"/>
</dbReference>
<feature type="compositionally biased region" description="Basic and acidic residues" evidence="1">
    <location>
        <begin position="123"/>
        <end position="135"/>
    </location>
</feature>
<dbReference type="Proteomes" id="UP001341840">
    <property type="component" value="Unassembled WGS sequence"/>
</dbReference>
<accession>A0ABU6X6J2</accession>
<evidence type="ECO:0000256" key="1">
    <source>
        <dbReference type="SAM" id="MobiDB-lite"/>
    </source>
</evidence>
<organism evidence="2 3">
    <name type="scientific">Stylosanthes scabra</name>
    <dbReference type="NCBI Taxonomy" id="79078"/>
    <lineage>
        <taxon>Eukaryota</taxon>
        <taxon>Viridiplantae</taxon>
        <taxon>Streptophyta</taxon>
        <taxon>Embryophyta</taxon>
        <taxon>Tracheophyta</taxon>
        <taxon>Spermatophyta</taxon>
        <taxon>Magnoliopsida</taxon>
        <taxon>eudicotyledons</taxon>
        <taxon>Gunneridae</taxon>
        <taxon>Pentapetalae</taxon>
        <taxon>rosids</taxon>
        <taxon>fabids</taxon>
        <taxon>Fabales</taxon>
        <taxon>Fabaceae</taxon>
        <taxon>Papilionoideae</taxon>
        <taxon>50 kb inversion clade</taxon>
        <taxon>dalbergioids sensu lato</taxon>
        <taxon>Dalbergieae</taxon>
        <taxon>Pterocarpus clade</taxon>
        <taxon>Stylosanthes</taxon>
    </lineage>
</organism>
<comment type="caution">
    <text evidence="2">The sequence shown here is derived from an EMBL/GenBank/DDBJ whole genome shotgun (WGS) entry which is preliminary data.</text>
</comment>
<feature type="region of interest" description="Disordered" evidence="1">
    <location>
        <begin position="111"/>
        <end position="135"/>
    </location>
</feature>
<name>A0ABU6X6J2_9FABA</name>
<reference evidence="2 3" key="1">
    <citation type="journal article" date="2023" name="Plants (Basel)">
        <title>Bridging the Gap: Combining Genomics and Transcriptomics Approaches to Understand Stylosanthes scabra, an Orphan Legume from the Brazilian Caatinga.</title>
        <authorList>
            <person name="Ferreira-Neto J.R.C."/>
            <person name="da Silva M.D."/>
            <person name="Binneck E."/>
            <person name="de Melo N.F."/>
            <person name="da Silva R.H."/>
            <person name="de Melo A.L.T.M."/>
            <person name="Pandolfi V."/>
            <person name="Bustamante F.O."/>
            <person name="Brasileiro-Vidal A.C."/>
            <person name="Benko-Iseppon A.M."/>
        </authorList>
    </citation>
    <scope>NUCLEOTIDE SEQUENCE [LARGE SCALE GENOMIC DNA]</scope>
    <source>
        <tissue evidence="2">Leaves</tissue>
    </source>
</reference>
<evidence type="ECO:0000313" key="2">
    <source>
        <dbReference type="EMBL" id="MED6193477.1"/>
    </source>
</evidence>
<sequence>MFVKVTCSEDQFPFHLEEFGLERFPLYWYSKPVQILSMAKLKQESTRVVEFLENNVCMKEVLSLNMVFKWDREREDDYWGFEEFLQEQAERGHLASNIIKTEEGVVVNKPAEKKSVPSMKRRRAEEGGSGKEKPCCGKEVSLEDVKQITEKQRRLHGYGGEEDLTSVWSEHFPISVVAEEHFQSKTNLDLIGSVHASKYEELKAREEASQKKEQMADMQKMLELERKLQASGE</sequence>
<keyword evidence="3" id="KW-1185">Reference proteome</keyword>
<proteinExistence type="predicted"/>